<gene>
    <name evidence="10" type="ORF">A3E29_05065</name>
</gene>
<keyword evidence="7 8" id="KW-0472">Membrane</keyword>
<dbReference type="Proteomes" id="UP000177682">
    <property type="component" value="Unassembled WGS sequence"/>
</dbReference>
<reference evidence="10 11" key="1">
    <citation type="journal article" date="2016" name="Nat. Commun.">
        <title>Thousands of microbial genomes shed light on interconnected biogeochemical processes in an aquifer system.</title>
        <authorList>
            <person name="Anantharaman K."/>
            <person name="Brown C.T."/>
            <person name="Hug L.A."/>
            <person name="Sharon I."/>
            <person name="Castelle C.J."/>
            <person name="Probst A.J."/>
            <person name="Thomas B.C."/>
            <person name="Singh A."/>
            <person name="Wilkins M.J."/>
            <person name="Karaoz U."/>
            <person name="Brodie E.L."/>
            <person name="Williams K.H."/>
            <person name="Hubbard S.S."/>
            <person name="Banfield J.F."/>
        </authorList>
    </citation>
    <scope>NUCLEOTIDE SEQUENCE [LARGE SCALE GENOMIC DNA]</scope>
</reference>
<comment type="similarity">
    <text evidence="2">Belongs to the GSP F family.</text>
</comment>
<evidence type="ECO:0000256" key="5">
    <source>
        <dbReference type="ARBA" id="ARBA00022692"/>
    </source>
</evidence>
<keyword evidence="5 8" id="KW-0812">Transmembrane</keyword>
<evidence type="ECO:0000256" key="7">
    <source>
        <dbReference type="ARBA" id="ARBA00023136"/>
    </source>
</evidence>
<feature type="transmembrane region" description="Helical" evidence="8">
    <location>
        <begin position="373"/>
        <end position="394"/>
    </location>
</feature>
<dbReference type="Pfam" id="PF00482">
    <property type="entry name" value="T2SSF"/>
    <property type="match status" value="2"/>
</dbReference>
<dbReference type="PANTHER" id="PTHR30012:SF0">
    <property type="entry name" value="TYPE II SECRETION SYSTEM PROTEIN F-RELATED"/>
    <property type="match status" value="1"/>
</dbReference>
<evidence type="ECO:0000256" key="4">
    <source>
        <dbReference type="ARBA" id="ARBA00022519"/>
    </source>
</evidence>
<dbReference type="FunFam" id="1.20.81.30:FF:000001">
    <property type="entry name" value="Type II secretion system protein F"/>
    <property type="match status" value="2"/>
</dbReference>
<comment type="subcellular location">
    <subcellularLocation>
        <location evidence="1">Cell inner membrane</location>
        <topology evidence="1">Multi-pass membrane protein</topology>
    </subcellularLocation>
</comment>
<sequence>MEFSYQARDTDGRLKTGTVEAATEASAFEVLQNHGLIVIKIFPVSQISILERIKIFDRVSMKEIVLFSRQLSTLINAKVPIVQALNILKIQVSSSKLRSVIGEIAQHVESGESLSSALARYPRIFSNLYVNLTRAGELSGTMDDSLAYLANQLEKDYDLRSKVIGSLSYPIFIMAALLIVGVLMFLYVLPPLVGVLQESAVELPITTRILIVTTHIMQDYWWIMLVVLIGLGVGYRFYSQTAGGRYVLDLVKIKLPVFGNLFKKMYMARFARNLSTLVAGGIPIVKALEAVADIIGNSIYRDIVLEAADQVRNGKSIASALTSHSEFPAIVAQMTQIGETTGRLQEILDKLAIFYEKEVDGVLKILTTLLEPIIMMLLGLAVAVMVAGILLPIYNLASAA</sequence>
<evidence type="ECO:0000313" key="11">
    <source>
        <dbReference type="Proteomes" id="UP000177682"/>
    </source>
</evidence>
<dbReference type="PRINTS" id="PR00812">
    <property type="entry name" value="BCTERIALGSPF"/>
</dbReference>
<dbReference type="PANTHER" id="PTHR30012">
    <property type="entry name" value="GENERAL SECRETION PATHWAY PROTEIN"/>
    <property type="match status" value="1"/>
</dbReference>
<keyword evidence="3" id="KW-1003">Cell membrane</keyword>
<dbReference type="InterPro" id="IPR018076">
    <property type="entry name" value="T2SS_GspF_dom"/>
</dbReference>
<accession>A0A1F5PL07</accession>
<dbReference type="InterPro" id="IPR003004">
    <property type="entry name" value="GspF/PilC"/>
</dbReference>
<comment type="caution">
    <text evidence="10">The sequence shown here is derived from an EMBL/GenBank/DDBJ whole genome shotgun (WGS) entry which is preliminary data.</text>
</comment>
<evidence type="ECO:0000259" key="9">
    <source>
        <dbReference type="Pfam" id="PF00482"/>
    </source>
</evidence>
<organism evidence="10 11">
    <name type="scientific">Candidatus Doudnabacteria bacterium RIFCSPHIGHO2_12_FULL_48_16</name>
    <dbReference type="NCBI Taxonomy" id="1817838"/>
    <lineage>
        <taxon>Bacteria</taxon>
        <taxon>Candidatus Doudnaibacteriota</taxon>
    </lineage>
</organism>
<dbReference type="AlphaFoldDB" id="A0A1F5PL07"/>
<feature type="transmembrane region" description="Helical" evidence="8">
    <location>
        <begin position="220"/>
        <end position="238"/>
    </location>
</feature>
<dbReference type="Gene3D" id="1.20.81.30">
    <property type="entry name" value="Type II secretion system (T2SS), domain F"/>
    <property type="match status" value="2"/>
</dbReference>
<evidence type="ECO:0000256" key="3">
    <source>
        <dbReference type="ARBA" id="ARBA00022475"/>
    </source>
</evidence>
<feature type="transmembrane region" description="Helical" evidence="8">
    <location>
        <begin position="167"/>
        <end position="189"/>
    </location>
</feature>
<proteinExistence type="inferred from homology"/>
<feature type="domain" description="Type II secretion system protein GspF" evidence="9">
    <location>
        <begin position="270"/>
        <end position="392"/>
    </location>
</feature>
<evidence type="ECO:0000256" key="1">
    <source>
        <dbReference type="ARBA" id="ARBA00004429"/>
    </source>
</evidence>
<evidence type="ECO:0000256" key="2">
    <source>
        <dbReference type="ARBA" id="ARBA00005745"/>
    </source>
</evidence>
<evidence type="ECO:0000256" key="6">
    <source>
        <dbReference type="ARBA" id="ARBA00022989"/>
    </source>
</evidence>
<protein>
    <recommendedName>
        <fullName evidence="9">Type II secretion system protein GspF domain-containing protein</fullName>
    </recommendedName>
</protein>
<evidence type="ECO:0000256" key="8">
    <source>
        <dbReference type="SAM" id="Phobius"/>
    </source>
</evidence>
<dbReference type="InterPro" id="IPR042094">
    <property type="entry name" value="T2SS_GspF_sf"/>
</dbReference>
<feature type="domain" description="Type II secretion system protein GspF" evidence="9">
    <location>
        <begin position="67"/>
        <end position="190"/>
    </location>
</feature>
<keyword evidence="6 8" id="KW-1133">Transmembrane helix</keyword>
<name>A0A1F5PL07_9BACT</name>
<dbReference type="GO" id="GO:0005886">
    <property type="term" value="C:plasma membrane"/>
    <property type="evidence" value="ECO:0007669"/>
    <property type="project" value="UniProtKB-SubCell"/>
</dbReference>
<keyword evidence="4" id="KW-0997">Cell inner membrane</keyword>
<dbReference type="EMBL" id="MFEY01000006">
    <property type="protein sequence ID" value="OGE90484.1"/>
    <property type="molecule type" value="Genomic_DNA"/>
</dbReference>
<dbReference type="GO" id="GO:0015628">
    <property type="term" value="P:protein secretion by the type II secretion system"/>
    <property type="evidence" value="ECO:0007669"/>
    <property type="project" value="TreeGrafter"/>
</dbReference>
<evidence type="ECO:0000313" key="10">
    <source>
        <dbReference type="EMBL" id="OGE90484.1"/>
    </source>
</evidence>